<evidence type="ECO:0000313" key="3">
    <source>
        <dbReference type="Proteomes" id="UP001652445"/>
    </source>
</evidence>
<keyword evidence="3" id="KW-1185">Reference proteome</keyword>
<accession>A0ABT2URQ6</accession>
<sequence>MSNKLAFSRLTATVEEQEQLFQQFGAVGYDGLQLKAVQYLPYLNEPNRFKEAFGHLPGIGSALIAGGNLDASSIEKLQSTIQFASAIGTELIVYCHGIPRADVTAADIRQYADVLSDLGLEAQQQGVKLSLHHHHNNPVMYRDDFDIFFNQIKEGSVGLTIDTAHLVKSGIDDVAEVIRSFGHVIDNFHMKDYEQGEWRVLGQGAIDFGPIFASIRDIGYTGWISADEESGGDILQGMKDCYAYLHNGLL</sequence>
<organism evidence="2 3">
    <name type="scientific">Paenibacillus baimaensis</name>
    <dbReference type="NCBI Taxonomy" id="2982185"/>
    <lineage>
        <taxon>Bacteria</taxon>
        <taxon>Bacillati</taxon>
        <taxon>Bacillota</taxon>
        <taxon>Bacilli</taxon>
        <taxon>Bacillales</taxon>
        <taxon>Paenibacillaceae</taxon>
        <taxon>Paenibacillus</taxon>
    </lineage>
</organism>
<evidence type="ECO:0000313" key="2">
    <source>
        <dbReference type="EMBL" id="MCU6797333.1"/>
    </source>
</evidence>
<keyword evidence="2" id="KW-0413">Isomerase</keyword>
<dbReference type="GO" id="GO:0016853">
    <property type="term" value="F:isomerase activity"/>
    <property type="evidence" value="ECO:0007669"/>
    <property type="project" value="UniProtKB-KW"/>
</dbReference>
<dbReference type="RefSeq" id="WP_262688132.1">
    <property type="nucleotide sequence ID" value="NZ_JAOQIO010000116.1"/>
</dbReference>
<dbReference type="InterPro" id="IPR050312">
    <property type="entry name" value="IolE/XylAMocC-like"/>
</dbReference>
<dbReference type="InterPro" id="IPR013022">
    <property type="entry name" value="Xyl_isomerase-like_TIM-brl"/>
</dbReference>
<dbReference type="PANTHER" id="PTHR12110:SF41">
    <property type="entry name" value="INOSOSE DEHYDRATASE"/>
    <property type="match status" value="1"/>
</dbReference>
<reference evidence="2 3" key="1">
    <citation type="submission" date="2022-09" db="EMBL/GenBank/DDBJ databases">
        <authorList>
            <person name="Han X.L."/>
            <person name="Wang Q."/>
            <person name="Lu T."/>
        </authorList>
    </citation>
    <scope>NUCLEOTIDE SEQUENCE [LARGE SCALE GENOMIC DNA]</scope>
    <source>
        <strain evidence="2 3">WQ 127069</strain>
    </source>
</reference>
<feature type="domain" description="Xylose isomerase-like TIM barrel" evidence="1">
    <location>
        <begin position="28"/>
        <end position="229"/>
    </location>
</feature>
<dbReference type="PANTHER" id="PTHR12110">
    <property type="entry name" value="HYDROXYPYRUVATE ISOMERASE"/>
    <property type="match status" value="1"/>
</dbReference>
<dbReference type="SUPFAM" id="SSF51658">
    <property type="entry name" value="Xylose isomerase-like"/>
    <property type="match status" value="1"/>
</dbReference>
<protein>
    <submittedName>
        <fullName evidence="2">Sugar phosphate isomerase/epimerase</fullName>
    </submittedName>
</protein>
<dbReference type="Gene3D" id="3.20.20.150">
    <property type="entry name" value="Divalent-metal-dependent TIM barrel enzymes"/>
    <property type="match status" value="1"/>
</dbReference>
<comment type="caution">
    <text evidence="2">The sequence shown here is derived from an EMBL/GenBank/DDBJ whole genome shotgun (WGS) entry which is preliminary data.</text>
</comment>
<dbReference type="Pfam" id="PF01261">
    <property type="entry name" value="AP_endonuc_2"/>
    <property type="match status" value="1"/>
</dbReference>
<dbReference type="InterPro" id="IPR036237">
    <property type="entry name" value="Xyl_isomerase-like_sf"/>
</dbReference>
<dbReference type="Proteomes" id="UP001652445">
    <property type="component" value="Unassembled WGS sequence"/>
</dbReference>
<evidence type="ECO:0000259" key="1">
    <source>
        <dbReference type="Pfam" id="PF01261"/>
    </source>
</evidence>
<name>A0ABT2URQ6_9BACL</name>
<dbReference type="EMBL" id="JAOQIO010000116">
    <property type="protein sequence ID" value="MCU6797333.1"/>
    <property type="molecule type" value="Genomic_DNA"/>
</dbReference>
<gene>
    <name evidence="2" type="ORF">OB236_34910</name>
</gene>
<proteinExistence type="predicted"/>